<reference evidence="2" key="1">
    <citation type="submission" date="2020-06" db="EMBL/GenBank/DDBJ databases">
        <title>Legume-microbial interactions unlock mineral nutrients during tropical forest succession.</title>
        <authorList>
            <person name="Epihov D.Z."/>
        </authorList>
    </citation>
    <scope>NUCLEOTIDE SEQUENCE [LARGE SCALE GENOMIC DNA]</scope>
    <source>
        <strain evidence="2">Pan2503</strain>
    </source>
</reference>
<keyword evidence="1" id="KW-0472">Membrane</keyword>
<comment type="caution">
    <text evidence="2">The sequence shown here is derived from an EMBL/GenBank/DDBJ whole genome shotgun (WGS) entry which is preliminary data.</text>
</comment>
<evidence type="ECO:0000313" key="2">
    <source>
        <dbReference type="EMBL" id="MBA0086657.1"/>
    </source>
</evidence>
<sequence>MFLGLLFATVVVAFAVSALTAWAFTKPLDTILKRIIADAISSAWLRYLQFAILVVGISSGVRVHDLERYLGPGAGSAQTSGLSLDRWVWEIYQTTIESLLGIAWVLLVFFVFALIAYVIVRIGEMRSEQSNAGEPSGSKE</sequence>
<protein>
    <submittedName>
        <fullName evidence="2">Uncharacterized protein</fullName>
    </submittedName>
</protein>
<keyword evidence="3" id="KW-1185">Reference proteome</keyword>
<proteinExistence type="predicted"/>
<evidence type="ECO:0000313" key="3">
    <source>
        <dbReference type="Proteomes" id="UP000567293"/>
    </source>
</evidence>
<organism evidence="2 3">
    <name type="scientific">Candidatus Acidiferrum panamense</name>
    <dbReference type="NCBI Taxonomy" id="2741543"/>
    <lineage>
        <taxon>Bacteria</taxon>
        <taxon>Pseudomonadati</taxon>
        <taxon>Acidobacteriota</taxon>
        <taxon>Terriglobia</taxon>
        <taxon>Candidatus Acidiferrales</taxon>
        <taxon>Candidatus Acidiferrum</taxon>
    </lineage>
</organism>
<evidence type="ECO:0000256" key="1">
    <source>
        <dbReference type="SAM" id="Phobius"/>
    </source>
</evidence>
<dbReference type="AlphaFoldDB" id="A0A7V8SYF6"/>
<gene>
    <name evidence="2" type="ORF">HRJ53_16875</name>
</gene>
<dbReference type="Proteomes" id="UP000567293">
    <property type="component" value="Unassembled WGS sequence"/>
</dbReference>
<keyword evidence="1" id="KW-1133">Transmembrane helix</keyword>
<keyword evidence="1" id="KW-0812">Transmembrane</keyword>
<accession>A0A7V8SYF6</accession>
<dbReference type="EMBL" id="JACDQQ010001618">
    <property type="protein sequence ID" value="MBA0086657.1"/>
    <property type="molecule type" value="Genomic_DNA"/>
</dbReference>
<name>A0A7V8SYF6_9BACT</name>
<feature type="transmembrane region" description="Helical" evidence="1">
    <location>
        <begin position="99"/>
        <end position="120"/>
    </location>
</feature>
<feature type="transmembrane region" description="Helical" evidence="1">
    <location>
        <begin position="6"/>
        <end position="24"/>
    </location>
</feature>